<dbReference type="STRING" id="1121927.GOHSU_45_00320"/>
<evidence type="ECO:0000313" key="6">
    <source>
        <dbReference type="EMBL" id="GAC58666.1"/>
    </source>
</evidence>
<dbReference type="GO" id="GO:0046983">
    <property type="term" value="F:protein dimerization activity"/>
    <property type="evidence" value="ECO:0007669"/>
    <property type="project" value="InterPro"/>
</dbReference>
<dbReference type="SMART" id="SM00065">
    <property type="entry name" value="GAF"/>
    <property type="match status" value="1"/>
</dbReference>
<dbReference type="InterPro" id="IPR029016">
    <property type="entry name" value="GAF-like_dom_sf"/>
</dbReference>
<dbReference type="Gene3D" id="3.30.450.40">
    <property type="match status" value="1"/>
</dbReference>
<dbReference type="CDD" id="cd16917">
    <property type="entry name" value="HATPase_UhpB-NarQ-NarX-like"/>
    <property type="match status" value="1"/>
</dbReference>
<dbReference type="EMBL" id="BANT01000045">
    <property type="protein sequence ID" value="GAC58666.1"/>
    <property type="molecule type" value="Genomic_DNA"/>
</dbReference>
<protein>
    <submittedName>
        <fullName evidence="6">Putative two-component histidine kinase</fullName>
    </submittedName>
</protein>
<evidence type="ECO:0000256" key="2">
    <source>
        <dbReference type="ARBA" id="ARBA00022777"/>
    </source>
</evidence>
<feature type="domain" description="GAF" evidence="4">
    <location>
        <begin position="71"/>
        <end position="229"/>
    </location>
</feature>
<dbReference type="PANTHER" id="PTHR24421:SF56">
    <property type="entry name" value="OXYGEN SENSOR HISTIDINE KINASE RESPONSE REGULATOR DOST"/>
    <property type="match status" value="1"/>
</dbReference>
<dbReference type="InterPro" id="IPR050482">
    <property type="entry name" value="Sensor_HK_TwoCompSys"/>
</dbReference>
<keyword evidence="3" id="KW-0902">Two-component regulatory system</keyword>
<dbReference type="Pfam" id="PF01590">
    <property type="entry name" value="GAF"/>
    <property type="match status" value="1"/>
</dbReference>
<dbReference type="SUPFAM" id="SSF55874">
    <property type="entry name" value="ATPase domain of HSP90 chaperone/DNA topoisomerase II/histidine kinase"/>
    <property type="match status" value="1"/>
</dbReference>
<dbReference type="Pfam" id="PF02518">
    <property type="entry name" value="HATPase_c"/>
    <property type="match status" value="1"/>
</dbReference>
<keyword evidence="2 6" id="KW-0418">Kinase</keyword>
<dbReference type="Proteomes" id="UP000053405">
    <property type="component" value="Unassembled WGS sequence"/>
</dbReference>
<dbReference type="PANTHER" id="PTHR24421">
    <property type="entry name" value="NITRATE/NITRITE SENSOR PROTEIN NARX-RELATED"/>
    <property type="match status" value="1"/>
</dbReference>
<reference evidence="6 7" key="1">
    <citation type="submission" date="2012-12" db="EMBL/GenBank/DDBJ databases">
        <title>Whole genome shotgun sequence of Gordonia hirsuta NBRC 16056.</title>
        <authorList>
            <person name="Isaki-Nakamura S."/>
            <person name="Hosoyama A."/>
            <person name="Tsuchikane K."/>
            <person name="Katsumata H."/>
            <person name="Baba S."/>
            <person name="Yamazaki S."/>
            <person name="Fujita N."/>
        </authorList>
    </citation>
    <scope>NUCLEOTIDE SEQUENCE [LARGE SCALE GENOMIC DNA]</scope>
    <source>
        <strain evidence="6 7">NBRC 16056</strain>
    </source>
</reference>
<feature type="domain" description="Histidine kinase/HSP90-like ATPase" evidence="5">
    <location>
        <begin position="488"/>
        <end position="577"/>
    </location>
</feature>
<accession>L7LD36</accession>
<evidence type="ECO:0000313" key="7">
    <source>
        <dbReference type="Proteomes" id="UP000053405"/>
    </source>
</evidence>
<dbReference type="GO" id="GO:0000155">
    <property type="term" value="F:phosphorelay sensor kinase activity"/>
    <property type="evidence" value="ECO:0007669"/>
    <property type="project" value="InterPro"/>
</dbReference>
<comment type="caution">
    <text evidence="6">The sequence shown here is derived from an EMBL/GenBank/DDBJ whole genome shotgun (WGS) entry which is preliminary data.</text>
</comment>
<dbReference type="InterPro" id="IPR036890">
    <property type="entry name" value="HATPase_C_sf"/>
</dbReference>
<keyword evidence="1" id="KW-0808">Transferase</keyword>
<sequence length="580" mass="62245">MDDETHDELRDENGAGYADLTAQRMAQGGAPASPASAALSAALDALTSANTEPRVLRDLLEAVLMVGQGLDLNESLQRITEVAASVLDAQYCALGVRGPHRGLQAFVYTGIPREVRAKMGRLPVGRGVLGELLDHPEVLRIEHLGEHPASVGFPPHHPPMDTFLGAPIIVRGELFGSIYLTEKQPAGGAEPAEGAPVPMFTQQDEQIVSVLAVAAGIAVENARLYERQRVRHRWMEILAHRGSEPMAGVALSDTLNGLCADVAALTGAVDVFIVTSDADDPHLHGHTGEPVDASEIAWPGLSFSVSEVDAAGAEWMRGGARWKTAQPMQRTPGDFGAIVLTHRKRPSWEPEEMAGLAGVARVASLAVAYAEQQQLARDLEMLEDRHRIARDLHDHVIQRIFAVGMSLQTMQAAPQEFDRRVAQVIDDLDATIAQIRTSIFDLQSAAIADAAVTLRRKVLDIVAELARHAPIVPSVTFSGPVDTLVPHALATHIEAVLREGLSNALRHSGATRIGVRIAAGDVLTVEVTDDGIGISPHVNYRGLDNLTRRADECDGVFTVDTTPGEGTRLIWQVPLPDFPG</sequence>
<dbReference type="Gene3D" id="1.20.5.1930">
    <property type="match status" value="1"/>
</dbReference>
<dbReference type="SMART" id="SM00387">
    <property type="entry name" value="HATPase_c"/>
    <property type="match status" value="1"/>
</dbReference>
<dbReference type="InterPro" id="IPR003018">
    <property type="entry name" value="GAF"/>
</dbReference>
<dbReference type="SUPFAM" id="SSF55781">
    <property type="entry name" value="GAF domain-like"/>
    <property type="match status" value="1"/>
</dbReference>
<proteinExistence type="predicted"/>
<dbReference type="InterPro" id="IPR003594">
    <property type="entry name" value="HATPase_dom"/>
</dbReference>
<keyword evidence="7" id="KW-1185">Reference proteome</keyword>
<evidence type="ECO:0000259" key="5">
    <source>
        <dbReference type="SMART" id="SM00387"/>
    </source>
</evidence>
<organism evidence="6 7">
    <name type="scientific">Gordonia hirsuta DSM 44140 = NBRC 16056</name>
    <dbReference type="NCBI Taxonomy" id="1121927"/>
    <lineage>
        <taxon>Bacteria</taxon>
        <taxon>Bacillati</taxon>
        <taxon>Actinomycetota</taxon>
        <taxon>Actinomycetes</taxon>
        <taxon>Mycobacteriales</taxon>
        <taxon>Gordoniaceae</taxon>
        <taxon>Gordonia</taxon>
    </lineage>
</organism>
<dbReference type="Pfam" id="PF07730">
    <property type="entry name" value="HisKA_3"/>
    <property type="match status" value="1"/>
</dbReference>
<gene>
    <name evidence="6" type="ORF">GOHSU_45_00320</name>
</gene>
<dbReference type="InterPro" id="IPR011712">
    <property type="entry name" value="Sig_transdc_His_kin_sub3_dim/P"/>
</dbReference>
<name>L7LD36_9ACTN</name>
<evidence type="ECO:0000259" key="4">
    <source>
        <dbReference type="SMART" id="SM00065"/>
    </source>
</evidence>
<evidence type="ECO:0000256" key="3">
    <source>
        <dbReference type="ARBA" id="ARBA00023012"/>
    </source>
</evidence>
<dbReference type="AlphaFoldDB" id="L7LD36"/>
<dbReference type="Gene3D" id="3.30.565.10">
    <property type="entry name" value="Histidine kinase-like ATPase, C-terminal domain"/>
    <property type="match status" value="1"/>
</dbReference>
<dbReference type="eggNOG" id="COG2203">
    <property type="taxonomic scope" value="Bacteria"/>
</dbReference>
<evidence type="ECO:0000256" key="1">
    <source>
        <dbReference type="ARBA" id="ARBA00022679"/>
    </source>
</evidence>
<dbReference type="eggNOG" id="COG4585">
    <property type="taxonomic scope" value="Bacteria"/>
</dbReference>
<dbReference type="GO" id="GO:0016020">
    <property type="term" value="C:membrane"/>
    <property type="evidence" value="ECO:0007669"/>
    <property type="project" value="InterPro"/>
</dbReference>